<dbReference type="PANTHER" id="PTHR12147">
    <property type="entry name" value="METALLOPEPTIDASE M28 FAMILY MEMBER"/>
    <property type="match status" value="1"/>
</dbReference>
<dbReference type="Gene3D" id="3.50.30.30">
    <property type="match status" value="1"/>
</dbReference>
<keyword evidence="8 11" id="KW-0378">Hydrolase</keyword>
<keyword evidence="5 11" id="KW-0645">Protease</keyword>
<organism evidence="14 15">
    <name type="scientific">Lojkania enalia</name>
    <dbReference type="NCBI Taxonomy" id="147567"/>
    <lineage>
        <taxon>Eukaryota</taxon>
        <taxon>Fungi</taxon>
        <taxon>Dikarya</taxon>
        <taxon>Ascomycota</taxon>
        <taxon>Pezizomycotina</taxon>
        <taxon>Dothideomycetes</taxon>
        <taxon>Pleosporomycetidae</taxon>
        <taxon>Pleosporales</taxon>
        <taxon>Pleosporales incertae sedis</taxon>
        <taxon>Lojkania</taxon>
    </lineage>
</organism>
<dbReference type="InterPro" id="IPR045175">
    <property type="entry name" value="M28_fam"/>
</dbReference>
<comment type="caution">
    <text evidence="14">The sequence shown here is derived from an EMBL/GenBank/DDBJ whole genome shotgun (WGS) entry which is preliminary data.</text>
</comment>
<comment type="subcellular location">
    <subcellularLocation>
        <location evidence="2">Secreted</location>
    </subcellularLocation>
</comment>
<dbReference type="InterPro" id="IPR007484">
    <property type="entry name" value="Peptidase_M28"/>
</dbReference>
<gene>
    <name evidence="14" type="ORF">CC78DRAFT_599897</name>
</gene>
<accession>A0A9P4KA39</accession>
<evidence type="ECO:0000256" key="1">
    <source>
        <dbReference type="ARBA" id="ARBA00001947"/>
    </source>
</evidence>
<protein>
    <recommendedName>
        <fullName evidence="11">Peptide hydrolase</fullName>
        <ecNumber evidence="11">3.4.-.-</ecNumber>
    </recommendedName>
</protein>
<dbReference type="GO" id="GO:0046872">
    <property type="term" value="F:metal ion binding"/>
    <property type="evidence" value="ECO:0007669"/>
    <property type="project" value="UniProtKB-KW"/>
</dbReference>
<dbReference type="EC" id="3.4.-.-" evidence="11"/>
<dbReference type="SUPFAM" id="SSF52025">
    <property type="entry name" value="PA domain"/>
    <property type="match status" value="1"/>
</dbReference>
<name>A0A9P4KA39_9PLEO</name>
<evidence type="ECO:0000259" key="12">
    <source>
        <dbReference type="Pfam" id="PF02225"/>
    </source>
</evidence>
<evidence type="ECO:0000256" key="7">
    <source>
        <dbReference type="ARBA" id="ARBA00022729"/>
    </source>
</evidence>
<dbReference type="InterPro" id="IPR003137">
    <property type="entry name" value="PA_domain"/>
</dbReference>
<evidence type="ECO:0000313" key="14">
    <source>
        <dbReference type="EMBL" id="KAF2265432.1"/>
    </source>
</evidence>
<evidence type="ECO:0000259" key="13">
    <source>
        <dbReference type="Pfam" id="PF04389"/>
    </source>
</evidence>
<dbReference type="GO" id="GO:0008235">
    <property type="term" value="F:metalloexopeptidase activity"/>
    <property type="evidence" value="ECO:0007669"/>
    <property type="project" value="InterPro"/>
</dbReference>
<evidence type="ECO:0000256" key="8">
    <source>
        <dbReference type="ARBA" id="ARBA00022801"/>
    </source>
</evidence>
<dbReference type="CDD" id="cd04816">
    <property type="entry name" value="PA_SaNapH_like"/>
    <property type="match status" value="1"/>
</dbReference>
<keyword evidence="7" id="KW-0732">Signal</keyword>
<keyword evidence="15" id="KW-1185">Reference proteome</keyword>
<dbReference type="Pfam" id="PF04389">
    <property type="entry name" value="Peptidase_M28"/>
    <property type="match status" value="1"/>
</dbReference>
<reference evidence="15" key="1">
    <citation type="journal article" date="2020" name="Stud. Mycol.">
        <title>101 Dothideomycetes genomes: A test case for predicting lifestyles and emergence of pathogens.</title>
        <authorList>
            <person name="Haridas S."/>
            <person name="Albert R."/>
            <person name="Binder M."/>
            <person name="Bloem J."/>
            <person name="LaButti K."/>
            <person name="Salamov A."/>
            <person name="Andreopoulos B."/>
            <person name="Baker S."/>
            <person name="Barry K."/>
            <person name="Bills G."/>
            <person name="Bluhm B."/>
            <person name="Cannon C."/>
            <person name="Castanera R."/>
            <person name="Culley D."/>
            <person name="Daum C."/>
            <person name="Ezra D."/>
            <person name="Gonzalez J."/>
            <person name="Henrissat B."/>
            <person name="Kuo A."/>
            <person name="Liang C."/>
            <person name="Lipzen A."/>
            <person name="Lutzoni F."/>
            <person name="Magnuson J."/>
            <person name="Mondo S."/>
            <person name="Nolan M."/>
            <person name="Ohm R."/>
            <person name="Pangilinan J."/>
            <person name="Park H.-J."/>
            <person name="Ramirez L."/>
            <person name="Alfaro M."/>
            <person name="Sun H."/>
            <person name="Tritt A."/>
            <person name="Yoshinaga Y."/>
            <person name="Zwiers L.-H."/>
            <person name="Turgeon B."/>
            <person name="Goodwin S."/>
            <person name="Spatafora J."/>
            <person name="Crous P."/>
            <person name="Grigoriev I."/>
        </authorList>
    </citation>
    <scope>NUCLEOTIDE SEQUENCE [LARGE SCALE GENOMIC DNA]</scope>
    <source>
        <strain evidence="15">CBS 304.66</strain>
    </source>
</reference>
<comment type="cofactor">
    <cofactor evidence="1">
        <name>Zn(2+)</name>
        <dbReference type="ChEBI" id="CHEBI:29105"/>
    </cofactor>
</comment>
<keyword evidence="9 11" id="KW-0862">Zinc</keyword>
<keyword evidence="10" id="KW-0325">Glycoprotein</keyword>
<dbReference type="PANTHER" id="PTHR12147:SF26">
    <property type="entry name" value="PEPTIDASE M28 DOMAIN-CONTAINING PROTEIN"/>
    <property type="match status" value="1"/>
</dbReference>
<evidence type="ECO:0000313" key="15">
    <source>
        <dbReference type="Proteomes" id="UP000800093"/>
    </source>
</evidence>
<dbReference type="Proteomes" id="UP000800093">
    <property type="component" value="Unassembled WGS sequence"/>
</dbReference>
<dbReference type="GO" id="GO:0005576">
    <property type="term" value="C:extracellular region"/>
    <property type="evidence" value="ECO:0007669"/>
    <property type="project" value="UniProtKB-SubCell"/>
</dbReference>
<dbReference type="Gene3D" id="3.40.630.10">
    <property type="entry name" value="Zn peptidases"/>
    <property type="match status" value="1"/>
</dbReference>
<feature type="domain" description="Peptidase M28" evidence="13">
    <location>
        <begin position="252"/>
        <end position="448"/>
    </location>
</feature>
<dbReference type="OrthoDB" id="10013407at2759"/>
<dbReference type="GO" id="GO:0004177">
    <property type="term" value="F:aminopeptidase activity"/>
    <property type="evidence" value="ECO:0007669"/>
    <property type="project" value="UniProtKB-KW"/>
</dbReference>
<dbReference type="EMBL" id="ML986607">
    <property type="protein sequence ID" value="KAF2265432.1"/>
    <property type="molecule type" value="Genomic_DNA"/>
</dbReference>
<sequence length="498" mass="53473">MKVSVALGLAGAVQALAGSLPRTTYGDRFKPMVNSKQIQGLITAEKLMNNLEQLDTIAKANGGNRAFGLPGYAASVDYILSRTQRSKNFITWVQDFPALYFKVDSINFTASDTSYHVIGLSFSPSTTKEGYTAPLVLGASGPEACTNESYDNLDVEGKIVLVQRGACPDGTTLAGRVKPAKAAGAIAVLVYNNVETNVTGGTLSPPNPEDYVPCGFINQDDGEALVERLESGEEITAYFQQTQTIETRITQNIFTETKGGDPTNIVMLGAHLDSVQAGPGINDDGSGTTLILEIKTALEKFKVKNKVRFAWWGAEENGLLGSKYYTENLNATAANNILTYLNFDMVSKGYFGVFDGDGSTYNLTGAPGSDVIEQLFLDHYARKNITVTPARFTGGSDYQSFMNIGKPVGGLHTGTGVEQDPCYHQACDTIDNPNPTTLTINAKAAAHVLSILATKGQEIIPKSPVNAAMFTSRGLVGRDIEWTKDENERHLATCGNEI</sequence>
<comment type="similarity">
    <text evidence="3">Belongs to the peptidase M28 family. M28B subfamily.</text>
</comment>
<dbReference type="AlphaFoldDB" id="A0A9P4KA39"/>
<evidence type="ECO:0000256" key="9">
    <source>
        <dbReference type="ARBA" id="ARBA00022833"/>
    </source>
</evidence>
<feature type="domain" description="PA" evidence="12">
    <location>
        <begin position="132"/>
        <end position="225"/>
    </location>
</feature>
<dbReference type="InterPro" id="IPR046450">
    <property type="entry name" value="PA_dom_sf"/>
</dbReference>
<evidence type="ECO:0000256" key="11">
    <source>
        <dbReference type="RuleBase" id="RU361240"/>
    </source>
</evidence>
<dbReference type="SUPFAM" id="SSF53187">
    <property type="entry name" value="Zn-dependent exopeptidases"/>
    <property type="match status" value="1"/>
</dbReference>
<evidence type="ECO:0000256" key="3">
    <source>
        <dbReference type="ARBA" id="ARBA00005634"/>
    </source>
</evidence>
<evidence type="ECO:0000256" key="4">
    <source>
        <dbReference type="ARBA" id="ARBA00022525"/>
    </source>
</evidence>
<dbReference type="GO" id="GO:0006508">
    <property type="term" value="P:proteolysis"/>
    <property type="evidence" value="ECO:0007669"/>
    <property type="project" value="UniProtKB-KW"/>
</dbReference>
<dbReference type="Pfam" id="PF02225">
    <property type="entry name" value="PA"/>
    <property type="match status" value="1"/>
</dbReference>
<proteinExistence type="inferred from homology"/>
<evidence type="ECO:0000256" key="6">
    <source>
        <dbReference type="ARBA" id="ARBA00022723"/>
    </source>
</evidence>
<evidence type="ECO:0000256" key="2">
    <source>
        <dbReference type="ARBA" id="ARBA00004613"/>
    </source>
</evidence>
<evidence type="ECO:0000256" key="10">
    <source>
        <dbReference type="ARBA" id="ARBA00023180"/>
    </source>
</evidence>
<keyword evidence="4" id="KW-0964">Secreted</keyword>
<evidence type="ECO:0000256" key="5">
    <source>
        <dbReference type="ARBA" id="ARBA00022670"/>
    </source>
</evidence>
<keyword evidence="6 11" id="KW-0479">Metal-binding</keyword>